<comment type="caution">
    <text evidence="4">The sequence shown here is derived from an EMBL/GenBank/DDBJ whole genome shotgun (WGS) entry which is preliminary data.</text>
</comment>
<evidence type="ECO:0000259" key="3">
    <source>
        <dbReference type="Pfam" id="PF14343"/>
    </source>
</evidence>
<dbReference type="AlphaFoldDB" id="A0AA45WMF9"/>
<gene>
    <name evidence="4" type="ORF">SAMN06265361_102562</name>
</gene>
<keyword evidence="2" id="KW-0732">Signal</keyword>
<feature type="signal peptide" evidence="2">
    <location>
        <begin position="1"/>
        <end position="24"/>
    </location>
</feature>
<dbReference type="EMBL" id="FXTU01000002">
    <property type="protein sequence ID" value="SMP14250.1"/>
    <property type="molecule type" value="Genomic_DNA"/>
</dbReference>
<accession>A0AA45WMF9</accession>
<feature type="chain" id="PRO_5041460526" evidence="2">
    <location>
        <begin position="25"/>
        <end position="145"/>
    </location>
</feature>
<organism evidence="4 5">
    <name type="scientific">Laceyella tengchongensis</name>
    <dbReference type="NCBI Taxonomy" id="574699"/>
    <lineage>
        <taxon>Bacteria</taxon>
        <taxon>Bacillati</taxon>
        <taxon>Bacillota</taxon>
        <taxon>Bacilli</taxon>
        <taxon>Bacillales</taxon>
        <taxon>Thermoactinomycetaceae</taxon>
        <taxon>Laceyella</taxon>
    </lineage>
</organism>
<dbReference type="InterPro" id="IPR025748">
    <property type="entry name" value="PrcB_C_dom"/>
</dbReference>
<dbReference type="PROSITE" id="PS51257">
    <property type="entry name" value="PROKAR_LIPOPROTEIN"/>
    <property type="match status" value="1"/>
</dbReference>
<evidence type="ECO:0000313" key="5">
    <source>
        <dbReference type="Proteomes" id="UP001157946"/>
    </source>
</evidence>
<feature type="region of interest" description="Disordered" evidence="1">
    <location>
        <begin position="28"/>
        <end position="54"/>
    </location>
</feature>
<feature type="domain" description="PrcB C-terminal" evidence="3">
    <location>
        <begin position="75"/>
        <end position="129"/>
    </location>
</feature>
<dbReference type="Proteomes" id="UP001157946">
    <property type="component" value="Unassembled WGS sequence"/>
</dbReference>
<reference evidence="4" key="1">
    <citation type="submission" date="2017-05" db="EMBL/GenBank/DDBJ databases">
        <authorList>
            <person name="Varghese N."/>
            <person name="Submissions S."/>
        </authorList>
    </citation>
    <scope>NUCLEOTIDE SEQUENCE</scope>
    <source>
        <strain evidence="4">DSM 45262</strain>
    </source>
</reference>
<dbReference type="Pfam" id="PF14343">
    <property type="entry name" value="PrcB_C"/>
    <property type="match status" value="1"/>
</dbReference>
<evidence type="ECO:0000256" key="2">
    <source>
        <dbReference type="SAM" id="SignalP"/>
    </source>
</evidence>
<keyword evidence="5" id="KW-1185">Reference proteome</keyword>
<evidence type="ECO:0000313" key="4">
    <source>
        <dbReference type="EMBL" id="SMP14250.1"/>
    </source>
</evidence>
<protein>
    <submittedName>
        <fullName evidence="4">PrcB C-terminal</fullName>
    </submittedName>
</protein>
<sequence length="145" mass="16269">MKTFFRWFWFPLLIMMFVIGCTNHAPPSGGSPMDKEKSLPFTQLKPDQIPEKVKREGEQWRAQEASAKVVSGDHVIVSIGERPTGGYNVRVDRIIKQGSRIIVNATEIPPKEGMMVTQAFSYPQAVVKLHENIGSAEVEVRLSKS</sequence>
<name>A0AA45WMF9_9BACL</name>
<evidence type="ECO:0000256" key="1">
    <source>
        <dbReference type="SAM" id="MobiDB-lite"/>
    </source>
</evidence>
<proteinExistence type="predicted"/>